<name>A0A0C9V3Z0_SPHS4</name>
<accession>A0A0C9V3Z0</accession>
<gene>
    <name evidence="1" type="ORF">M422DRAFT_255257</name>
</gene>
<organism evidence="1 2">
    <name type="scientific">Sphaerobolus stellatus (strain SS14)</name>
    <dbReference type="NCBI Taxonomy" id="990650"/>
    <lineage>
        <taxon>Eukaryota</taxon>
        <taxon>Fungi</taxon>
        <taxon>Dikarya</taxon>
        <taxon>Basidiomycota</taxon>
        <taxon>Agaricomycotina</taxon>
        <taxon>Agaricomycetes</taxon>
        <taxon>Phallomycetidae</taxon>
        <taxon>Geastrales</taxon>
        <taxon>Sphaerobolaceae</taxon>
        <taxon>Sphaerobolus</taxon>
    </lineage>
</organism>
<dbReference type="EMBL" id="KN837135">
    <property type="protein sequence ID" value="KIJ41639.1"/>
    <property type="molecule type" value="Genomic_DNA"/>
</dbReference>
<sequence length="277" mass="31231">MALHIEECLMRFGPIRGWWAFPIERLIGAFQHTNTNWKFGELEETLMSSYGVGSNIRIMLNSNRYPPILAECKDALTKFLGQDAIATLTIEALHVDADTANDTFRFDTTGNLVAEVPWHKMTHLPRDVYHALLKVIPSSGSTMARPTQNAFLYSHITMHGRKLSTARAAYRDSLILYRQTANSIVVAGSIQTIFARPNGRSPEGTLLASHYIAIRPFKDQEIQLPDPYLQYPVFGSQLWSDELDSELHVISPRDVICQFAACRYAPGLMVIIPLRLI</sequence>
<dbReference type="HOGENOM" id="CLU_067870_0_0_1"/>
<keyword evidence="2" id="KW-1185">Reference proteome</keyword>
<protein>
    <submittedName>
        <fullName evidence="1">Uncharacterized protein</fullName>
    </submittedName>
</protein>
<evidence type="ECO:0000313" key="1">
    <source>
        <dbReference type="EMBL" id="KIJ41639.1"/>
    </source>
</evidence>
<evidence type="ECO:0000313" key="2">
    <source>
        <dbReference type="Proteomes" id="UP000054279"/>
    </source>
</evidence>
<dbReference type="Proteomes" id="UP000054279">
    <property type="component" value="Unassembled WGS sequence"/>
</dbReference>
<dbReference type="AlphaFoldDB" id="A0A0C9V3Z0"/>
<dbReference type="OrthoDB" id="3247418at2759"/>
<proteinExistence type="predicted"/>
<reference evidence="1 2" key="1">
    <citation type="submission" date="2014-06" db="EMBL/GenBank/DDBJ databases">
        <title>Evolutionary Origins and Diversification of the Mycorrhizal Mutualists.</title>
        <authorList>
            <consortium name="DOE Joint Genome Institute"/>
            <consortium name="Mycorrhizal Genomics Consortium"/>
            <person name="Kohler A."/>
            <person name="Kuo A."/>
            <person name="Nagy L.G."/>
            <person name="Floudas D."/>
            <person name="Copeland A."/>
            <person name="Barry K.W."/>
            <person name="Cichocki N."/>
            <person name="Veneault-Fourrey C."/>
            <person name="LaButti K."/>
            <person name="Lindquist E.A."/>
            <person name="Lipzen A."/>
            <person name="Lundell T."/>
            <person name="Morin E."/>
            <person name="Murat C."/>
            <person name="Riley R."/>
            <person name="Ohm R."/>
            <person name="Sun H."/>
            <person name="Tunlid A."/>
            <person name="Henrissat B."/>
            <person name="Grigoriev I.V."/>
            <person name="Hibbett D.S."/>
            <person name="Martin F."/>
        </authorList>
    </citation>
    <scope>NUCLEOTIDE SEQUENCE [LARGE SCALE GENOMIC DNA]</scope>
    <source>
        <strain evidence="1 2">SS14</strain>
    </source>
</reference>